<protein>
    <submittedName>
        <fullName evidence="1">Thioester dehydrase</fullName>
    </submittedName>
</protein>
<dbReference type="Gene3D" id="3.10.129.10">
    <property type="entry name" value="Hotdog Thioesterase"/>
    <property type="match status" value="1"/>
</dbReference>
<keyword evidence="2" id="KW-1185">Reference proteome</keyword>
<dbReference type="SUPFAM" id="SSF54637">
    <property type="entry name" value="Thioesterase/thiol ester dehydrase-isomerase"/>
    <property type="match status" value="1"/>
</dbReference>
<dbReference type="KEGG" id="ckh:LVJ77_10875"/>
<proteinExistence type="predicted"/>
<evidence type="ECO:0000313" key="1">
    <source>
        <dbReference type="EMBL" id="UOP04681.1"/>
    </source>
</evidence>
<reference evidence="1" key="1">
    <citation type="journal article" date="2022" name="Res Sq">
        <title>Evolution of multicellular longitudinally dividing oral cavity symbionts (Neisseriaceae).</title>
        <authorList>
            <person name="Nyongesa S."/>
            <person name="Weber P."/>
            <person name="Bernet E."/>
            <person name="Pullido F."/>
            <person name="Nieckarz M."/>
            <person name="Delaby M."/>
            <person name="Nieves C."/>
            <person name="Viehboeck T."/>
            <person name="Krause N."/>
            <person name="Rivera-Millot A."/>
            <person name="Nakamura A."/>
            <person name="Vischer N."/>
            <person name="VanNieuwenhze M."/>
            <person name="Brun Y."/>
            <person name="Cava F."/>
            <person name="Bulgheresi S."/>
            <person name="Veyrier F."/>
        </authorList>
    </citation>
    <scope>NUCLEOTIDE SEQUENCE</scope>
    <source>
        <strain evidence="1">17694</strain>
    </source>
</reference>
<evidence type="ECO:0000313" key="2">
    <source>
        <dbReference type="Proteomes" id="UP000831534"/>
    </source>
</evidence>
<dbReference type="Pfam" id="PF22817">
    <property type="entry name" value="ApeP-like"/>
    <property type="match status" value="1"/>
</dbReference>
<reference evidence="1" key="2">
    <citation type="submission" date="2024-09" db="EMBL/GenBank/DDBJ databases">
        <authorList>
            <person name="Veyrier F.J."/>
        </authorList>
    </citation>
    <scope>NUCLEOTIDE SEQUENCE</scope>
    <source>
        <strain evidence="1">17694</strain>
    </source>
</reference>
<organism evidence="1 2">
    <name type="scientific">Conchiformibius kuhniae</name>
    <dbReference type="NCBI Taxonomy" id="211502"/>
    <lineage>
        <taxon>Bacteria</taxon>
        <taxon>Pseudomonadati</taxon>
        <taxon>Pseudomonadota</taxon>
        <taxon>Betaproteobacteria</taxon>
        <taxon>Neisseriales</taxon>
        <taxon>Neisseriaceae</taxon>
        <taxon>Conchiformibius</taxon>
    </lineage>
</organism>
<accession>A0A8T9MTU6</accession>
<gene>
    <name evidence="1" type="ORF">LVJ77_10875</name>
</gene>
<dbReference type="Proteomes" id="UP000831534">
    <property type="component" value="Chromosome"/>
</dbReference>
<dbReference type="EMBL" id="CP091521">
    <property type="protein sequence ID" value="UOP04681.1"/>
    <property type="molecule type" value="Genomic_DNA"/>
</dbReference>
<dbReference type="RefSeq" id="WP_027010264.1">
    <property type="nucleotide sequence ID" value="NZ_CP091521.1"/>
</dbReference>
<dbReference type="InterPro" id="IPR029069">
    <property type="entry name" value="HotDog_dom_sf"/>
</dbReference>
<sequence>MPDFPLTPVAPYLPHSGRMVLLDAVTACDEHGLCAEAAVRPDHILLPPDADALPAYLGMEIMAQGVAAWAGVHAAARGEAVRLGFLLGTRKLKLHCPAIPIGTLLTVRVAQSWQDESGMGVFDCELRCRAPAHGYENDMPAGSLLVSGALNVYSPRSDAALNELLEEK</sequence>
<dbReference type="InterPro" id="IPR016776">
    <property type="entry name" value="ApeP-like_dehydratase"/>
</dbReference>
<name>A0A8T9MTU6_9NEIS</name>
<dbReference type="AlphaFoldDB" id="A0A8T9MTU6"/>
<dbReference type="PIRSF" id="PIRSF020565">
    <property type="entry name" value="3Ho_Ac_ACP_DH_prd"/>
    <property type="match status" value="1"/>
</dbReference>